<sequence length="144" mass="17002">MLYIPFENYKRIFLKKDEPLMANIYTDDVFSHASPKNTQYFHHLRTHPALSELPSNYIMQHNPLHYSRIQSRDIIILVAILISLFIILLMTALILTYKKYRKYRKLISPTNKANLTSTIHREIKYIRLENGHVDFSNDSYGSSV</sequence>
<proteinExistence type="predicted"/>
<dbReference type="AlphaFoldDB" id="A0A0N5B6D6"/>
<reference evidence="3" key="1">
    <citation type="submission" date="2017-02" db="UniProtKB">
        <authorList>
            <consortium name="WormBaseParasite"/>
        </authorList>
    </citation>
    <scope>IDENTIFICATION</scope>
</reference>
<name>A0A0N5B6D6_STREA</name>
<keyword evidence="1" id="KW-1133">Transmembrane helix</keyword>
<keyword evidence="2" id="KW-1185">Reference proteome</keyword>
<evidence type="ECO:0000313" key="2">
    <source>
        <dbReference type="Proteomes" id="UP000046392"/>
    </source>
</evidence>
<organism evidence="2 3">
    <name type="scientific">Strongyloides papillosus</name>
    <name type="common">Intestinal threadworm</name>
    <dbReference type="NCBI Taxonomy" id="174720"/>
    <lineage>
        <taxon>Eukaryota</taxon>
        <taxon>Metazoa</taxon>
        <taxon>Ecdysozoa</taxon>
        <taxon>Nematoda</taxon>
        <taxon>Chromadorea</taxon>
        <taxon>Rhabditida</taxon>
        <taxon>Tylenchina</taxon>
        <taxon>Panagrolaimomorpha</taxon>
        <taxon>Strongyloidoidea</taxon>
        <taxon>Strongyloididae</taxon>
        <taxon>Strongyloides</taxon>
    </lineage>
</organism>
<protein>
    <submittedName>
        <fullName evidence="3">Unspecified product</fullName>
    </submittedName>
</protein>
<dbReference type="WBParaSite" id="SPAL_0000162600.1">
    <property type="protein sequence ID" value="SPAL_0000162600.1"/>
    <property type="gene ID" value="SPAL_0000162600"/>
</dbReference>
<feature type="transmembrane region" description="Helical" evidence="1">
    <location>
        <begin position="74"/>
        <end position="97"/>
    </location>
</feature>
<keyword evidence="1" id="KW-0812">Transmembrane</keyword>
<dbReference type="Proteomes" id="UP000046392">
    <property type="component" value="Unplaced"/>
</dbReference>
<evidence type="ECO:0000313" key="3">
    <source>
        <dbReference type="WBParaSite" id="SPAL_0000162600.1"/>
    </source>
</evidence>
<keyword evidence="1" id="KW-0472">Membrane</keyword>
<evidence type="ECO:0000256" key="1">
    <source>
        <dbReference type="SAM" id="Phobius"/>
    </source>
</evidence>
<accession>A0A0N5B6D6</accession>